<proteinExistence type="predicted"/>
<protein>
    <submittedName>
        <fullName evidence="1">Uncharacterized protein</fullName>
    </submittedName>
</protein>
<dbReference type="AlphaFoldDB" id="A0A0K9PT68"/>
<gene>
    <name evidence="1" type="ORF">ZOSMA_17G00020</name>
</gene>
<accession>A0A0K9PT68</accession>
<reference evidence="2" key="1">
    <citation type="journal article" date="2016" name="Nature">
        <title>The genome of the seagrass Zostera marina reveals angiosperm adaptation to the sea.</title>
        <authorList>
            <person name="Olsen J.L."/>
            <person name="Rouze P."/>
            <person name="Verhelst B."/>
            <person name="Lin Y.-C."/>
            <person name="Bayer T."/>
            <person name="Collen J."/>
            <person name="Dattolo E."/>
            <person name="De Paoli E."/>
            <person name="Dittami S."/>
            <person name="Maumus F."/>
            <person name="Michel G."/>
            <person name="Kersting A."/>
            <person name="Lauritano C."/>
            <person name="Lohaus R."/>
            <person name="Toepel M."/>
            <person name="Tonon T."/>
            <person name="Vanneste K."/>
            <person name="Amirebrahimi M."/>
            <person name="Brakel J."/>
            <person name="Bostroem C."/>
            <person name="Chovatia M."/>
            <person name="Grimwood J."/>
            <person name="Jenkins J.W."/>
            <person name="Jueterbock A."/>
            <person name="Mraz A."/>
            <person name="Stam W.T."/>
            <person name="Tice H."/>
            <person name="Bornberg-Bauer E."/>
            <person name="Green P.J."/>
            <person name="Pearson G.A."/>
            <person name="Procaccini G."/>
            <person name="Duarte C.M."/>
            <person name="Schmutz J."/>
            <person name="Reusch T.B.H."/>
            <person name="Van de Peer Y."/>
        </authorList>
    </citation>
    <scope>NUCLEOTIDE SEQUENCE [LARGE SCALE GENOMIC DNA]</scope>
    <source>
        <strain evidence="2">cv. Finnish</strain>
    </source>
</reference>
<evidence type="ECO:0000313" key="1">
    <source>
        <dbReference type="EMBL" id="KMZ71447.1"/>
    </source>
</evidence>
<dbReference type="Proteomes" id="UP000036987">
    <property type="component" value="Unassembled WGS sequence"/>
</dbReference>
<name>A0A0K9PT68_ZOSMR</name>
<evidence type="ECO:0000313" key="2">
    <source>
        <dbReference type="Proteomes" id="UP000036987"/>
    </source>
</evidence>
<keyword evidence="2" id="KW-1185">Reference proteome</keyword>
<organism evidence="1 2">
    <name type="scientific">Zostera marina</name>
    <name type="common">Eelgrass</name>
    <dbReference type="NCBI Taxonomy" id="29655"/>
    <lineage>
        <taxon>Eukaryota</taxon>
        <taxon>Viridiplantae</taxon>
        <taxon>Streptophyta</taxon>
        <taxon>Embryophyta</taxon>
        <taxon>Tracheophyta</taxon>
        <taxon>Spermatophyta</taxon>
        <taxon>Magnoliopsida</taxon>
        <taxon>Liliopsida</taxon>
        <taxon>Zosteraceae</taxon>
        <taxon>Zostera</taxon>
    </lineage>
</organism>
<comment type="caution">
    <text evidence="1">The sequence shown here is derived from an EMBL/GenBank/DDBJ whole genome shotgun (WGS) entry which is preliminary data.</text>
</comment>
<sequence length="47" mass="5431">MGLSPWGERRVLKRSGNSCHIDTTQTRLTRLIFSLTRQEHNTTGTHH</sequence>
<dbReference type="EMBL" id="LFYR01000671">
    <property type="protein sequence ID" value="KMZ71447.1"/>
    <property type="molecule type" value="Genomic_DNA"/>
</dbReference>